<sequence>MLRSLLSPLSDRFNALSPRSEISPAPRTNDIFSPEDFARDVLLEVMRNTVERLKLAEGLKARSEVLTEIHGIMVQDACTKDVFRDVDGFLVLMSVLSTIQPAHSWSIASPGDPIVHEVLEAVRLVFTILSEAMDDHQPNSVFFERSVGFNSIGESVITLVSDEKTVEQTLGFLASFALHNFSLSSMFIQGENFTYEEIDTELQNLGPMMKLIRYPGALKVMYSSMHLLPQSQAPRLRYTILKLLERLAFHSHRNHSVLTNLDLVGSLFDSYCSNQGSPNVLSPLPKQERQVKGRLLKRLLELGVDTEVAKTIFQHAITPECALDGDVLEVLRAGMKTRWPEHMSLERQAALTIPVTSGLPTTGFTFMIWLRIEKLSDGAPQEIFSFAQGPKALFSLHLRSNGVLFCRSSSVKDPMDFKPVVQLTRWTHISLIHHPHRTHAPTIRLFIDGVLSDTVNWHYPRMDGQSKLGHYTVGDISESAQMSWSIASAYLISNALGDDVPRFVQHLGPRYTGRFQADDLVKFMTYEASASLSIFLNTMTHTRKPSTIPALLKAGLGISANSIVFTITASSQKPDLQCVSGPEIIDFQSSDGRPNVAVDGDVMTVRSICLDLSMWRLGGAAIPLRLVQLAKTSHELSRTLAILANGMRNDWQNSDDIERLRGYEILGDILRNKSDLINMTSFEILFEFFGLSFRTPDHSTIVNPVAYRVIALDLHLWSHTRTEIQHAHLEHFAMLLQTSKYKRFNTRQRLSKLGLVRKFLYAIQVDWYQLEAVPWLIDKLKIIAQSDFSSDNTIKPIVSYLAANLHGELPPLAESPSSTVSRIAPTDARLKAEQVLQMFVSVLQTSGLFTKFASALPVARICLLLLGDKPSPVIATSVLRIIEICLRASNSFIRKFELVSGWNILKTVLPFAWSSSVQAAAMDILMAPPTVDGVTHLTVVCPQILPAIFSCLNADLQILSDAVDAAPCTEHLLEQFINLHSSSMTFRQTFQSQSTSQAFVEAYKSFISSVAHLSSQEAIVTRIIEKMSHLALSVALSDAVGSNQKQEIMDIFNRAEELLAPSGPHTPHHSLRGSIVQRIKARRGPSSRLSIHLGERTVQRSIARIHEWRKTVTATEQKRLRKTTLDLREQRRQVAALTDWATALTAERGLWPAITEDDAKWRLDETEGPYRIRKKLEPELEKAFVLKISDSLSRDRVQDPPSEAQSLLGSEAPPWAESYEISSEQEETYLQEEVVDDKHRRVRHELEPGDVIEAAETVARISGIDSTPGLLIFGHTHLYMLDGLVQNDDGEVVEASEAPPNLFFVPGSKLGLSQTQRAQRWSYDQLTNFSDRAFLFRNVALELYFKDSRSLLVVFLDKRKRETITDRLSSILSGDKHTSEHLAAPGFLKSPMMGRLSARVSATMGAKVLMGFKLDELATAQRRWQAREISNFTYISILNQVSGRTPSDATQYPVFPWVIQDYTSKSLNFNDDNTYRDLSKPMGALTPARRSAAEARYSALESIDEKPFHYGTHFSSSMIVCHFMIRLEPFSHMFKTLQGGDWDLPDRLFSDMKRAWESASSDLRGDVRELIPEFYTCPEFLENTANLNFGVQQSSGERIHHVKLPPWAQDDPLLFVTLNRQAIESDYVSRNLPGWIDLIWGYKQRDPKSLNVFHPLSYEGSIDLDSITDELEREATVGIIHNFGQTPRKLFNSPHPDRMMHGASSLPIGTIYGIPEDYHLLTQGTRLIKDLGKPVHELVIDMIGEKIIPCGERTLAVPSHPHEIIEWDASHAPAGELRALVDRKVVQVIEAALCSCVAFADADTLVSGSTDYTVRMWKLVRGQAAAPRPLSVIPTHIMRAHTAPVMCITASRPWSIVVSGSQDGSAALWDLNRGIYVRSIWHGSGKEHGVHLAAIQDSSGCIATCSREKLWLHTVNARPIAVLDLTDGVMSPIYPPITAIAFHEREYCKTGVLATGSPDGTISLRTWNTDTTPEGEKAKWEFVTLKKMKIKNAERVSVRGITPCVTALRFVGENLYHGEDSGKVYCWALPD</sequence>
<keyword evidence="2" id="KW-1185">Reference proteome</keyword>
<comment type="caution">
    <text evidence="1">The sequence shown here is derived from an EMBL/GenBank/DDBJ whole genome shotgun (WGS) entry which is preliminary data.</text>
</comment>
<dbReference type="EMBL" id="MU274919">
    <property type="protein sequence ID" value="KAI0087240.1"/>
    <property type="molecule type" value="Genomic_DNA"/>
</dbReference>
<accession>A0ACB8TZ07</accession>
<organism evidence="1 2">
    <name type="scientific">Irpex rosettiformis</name>
    <dbReference type="NCBI Taxonomy" id="378272"/>
    <lineage>
        <taxon>Eukaryota</taxon>
        <taxon>Fungi</taxon>
        <taxon>Dikarya</taxon>
        <taxon>Basidiomycota</taxon>
        <taxon>Agaricomycotina</taxon>
        <taxon>Agaricomycetes</taxon>
        <taxon>Polyporales</taxon>
        <taxon>Irpicaceae</taxon>
        <taxon>Irpex</taxon>
    </lineage>
</organism>
<name>A0ACB8TZ07_9APHY</name>
<protein>
    <submittedName>
        <fullName evidence="1">Beach-domain-containing protein</fullName>
    </submittedName>
</protein>
<proteinExistence type="predicted"/>
<dbReference type="Proteomes" id="UP001055072">
    <property type="component" value="Unassembled WGS sequence"/>
</dbReference>
<evidence type="ECO:0000313" key="2">
    <source>
        <dbReference type="Proteomes" id="UP001055072"/>
    </source>
</evidence>
<evidence type="ECO:0000313" key="1">
    <source>
        <dbReference type="EMBL" id="KAI0087240.1"/>
    </source>
</evidence>
<reference evidence="1" key="1">
    <citation type="journal article" date="2021" name="Environ. Microbiol.">
        <title>Gene family expansions and transcriptome signatures uncover fungal adaptations to wood decay.</title>
        <authorList>
            <person name="Hage H."/>
            <person name="Miyauchi S."/>
            <person name="Viragh M."/>
            <person name="Drula E."/>
            <person name="Min B."/>
            <person name="Chaduli D."/>
            <person name="Navarro D."/>
            <person name="Favel A."/>
            <person name="Norest M."/>
            <person name="Lesage-Meessen L."/>
            <person name="Balint B."/>
            <person name="Merenyi Z."/>
            <person name="de Eugenio L."/>
            <person name="Morin E."/>
            <person name="Martinez A.T."/>
            <person name="Baldrian P."/>
            <person name="Stursova M."/>
            <person name="Martinez M.J."/>
            <person name="Novotny C."/>
            <person name="Magnuson J.K."/>
            <person name="Spatafora J.W."/>
            <person name="Maurice S."/>
            <person name="Pangilinan J."/>
            <person name="Andreopoulos W."/>
            <person name="LaButti K."/>
            <person name="Hundley H."/>
            <person name="Na H."/>
            <person name="Kuo A."/>
            <person name="Barry K."/>
            <person name="Lipzen A."/>
            <person name="Henrissat B."/>
            <person name="Riley R."/>
            <person name="Ahrendt S."/>
            <person name="Nagy L.G."/>
            <person name="Grigoriev I.V."/>
            <person name="Martin F."/>
            <person name="Rosso M.N."/>
        </authorList>
    </citation>
    <scope>NUCLEOTIDE SEQUENCE</scope>
    <source>
        <strain evidence="1">CBS 384.51</strain>
    </source>
</reference>
<gene>
    <name evidence="1" type="ORF">BDY19DRAFT_893473</name>
</gene>